<gene>
    <name evidence="2" type="ORF">HNR46_002542</name>
</gene>
<proteinExistence type="predicted"/>
<evidence type="ECO:0000256" key="1">
    <source>
        <dbReference type="SAM" id="MobiDB-lite"/>
    </source>
</evidence>
<sequence>MKVSLQPAIEAAHRMVKEIQHRARVYSLFDVAKLFLNHRGSYVLEVAMEESKSPMFRGKRDASLFLTKEEAVAHFLSSSLFDEIYESEEIECEAPAGNFQVVARCGFSGEWLGPPNFHSYQANLRRLHRERFSNMPFDRYASRVRTERGEEAVNEWLESMKKRTRWRVKGSDEDAWTFDRSEMDRDFSQNRFDEFFQETFKAEVPGDIDAKALSIGILAAVRIAGSHARKHPAMMIPALCRALESDHLAIFKTKGKLFCGPARPHPLSTYEGLSERPAAMVRYLDENPDAKLAALWAALLPEGTPEPPKEWLVDLFWLLTQGHVLLFDDGKLVLPKRKQGGGAVKAAEPKAPKKKKRNKPSGPRKGRKAKFKSPAKALRTITRMSPGQVRLLKGQQRIWARRLARRERIESLLD</sequence>
<feature type="region of interest" description="Disordered" evidence="1">
    <location>
        <begin position="338"/>
        <end position="379"/>
    </location>
</feature>
<evidence type="ECO:0000313" key="3">
    <source>
        <dbReference type="Proteomes" id="UP000557717"/>
    </source>
</evidence>
<evidence type="ECO:0000313" key="2">
    <source>
        <dbReference type="EMBL" id="MBB5352299.1"/>
    </source>
</evidence>
<reference evidence="2 3" key="1">
    <citation type="submission" date="2020-08" db="EMBL/GenBank/DDBJ databases">
        <title>Genomic Encyclopedia of Type Strains, Phase IV (KMG-IV): sequencing the most valuable type-strain genomes for metagenomic binning, comparative biology and taxonomic classification.</title>
        <authorList>
            <person name="Goeker M."/>
        </authorList>
    </citation>
    <scope>NUCLEOTIDE SEQUENCE [LARGE SCALE GENOMIC DNA]</scope>
    <source>
        <strain evidence="2 3">YC6886</strain>
    </source>
</reference>
<name>A0A840VEP1_9BACT</name>
<keyword evidence="3" id="KW-1185">Reference proteome</keyword>
<organism evidence="2 3">
    <name type="scientific">Haloferula luteola</name>
    <dbReference type="NCBI Taxonomy" id="595692"/>
    <lineage>
        <taxon>Bacteria</taxon>
        <taxon>Pseudomonadati</taxon>
        <taxon>Verrucomicrobiota</taxon>
        <taxon>Verrucomicrobiia</taxon>
        <taxon>Verrucomicrobiales</taxon>
        <taxon>Verrucomicrobiaceae</taxon>
        <taxon>Haloferula</taxon>
    </lineage>
</organism>
<comment type="caution">
    <text evidence="2">The sequence shown here is derived from an EMBL/GenBank/DDBJ whole genome shotgun (WGS) entry which is preliminary data.</text>
</comment>
<accession>A0A840VEP1</accession>
<protein>
    <submittedName>
        <fullName evidence="2">Uncharacterized protein</fullName>
    </submittedName>
</protein>
<dbReference type="Proteomes" id="UP000557717">
    <property type="component" value="Unassembled WGS sequence"/>
</dbReference>
<dbReference type="EMBL" id="JACHFD010000011">
    <property type="protein sequence ID" value="MBB5352299.1"/>
    <property type="molecule type" value="Genomic_DNA"/>
</dbReference>
<dbReference type="AlphaFoldDB" id="A0A840VEP1"/>
<dbReference type="RefSeq" id="WP_184019206.1">
    <property type="nucleotide sequence ID" value="NZ_JACHFD010000011.1"/>
</dbReference>
<feature type="compositionally biased region" description="Basic residues" evidence="1">
    <location>
        <begin position="352"/>
        <end position="373"/>
    </location>
</feature>